<keyword evidence="9" id="KW-1185">Reference proteome</keyword>
<keyword evidence="5 6" id="KW-0472">Membrane</keyword>
<evidence type="ECO:0000256" key="3">
    <source>
        <dbReference type="ARBA" id="ARBA00022692"/>
    </source>
</evidence>
<feature type="transmembrane region" description="Helical" evidence="6">
    <location>
        <begin position="12"/>
        <end position="35"/>
    </location>
</feature>
<dbReference type="InterPro" id="IPR011701">
    <property type="entry name" value="MFS"/>
</dbReference>
<dbReference type="InterPro" id="IPR020846">
    <property type="entry name" value="MFS_dom"/>
</dbReference>
<keyword evidence="3 6" id="KW-0812">Transmembrane</keyword>
<keyword evidence="4 6" id="KW-1133">Transmembrane helix</keyword>
<feature type="transmembrane region" description="Helical" evidence="6">
    <location>
        <begin position="273"/>
        <end position="296"/>
    </location>
</feature>
<feature type="transmembrane region" description="Helical" evidence="6">
    <location>
        <begin position="55"/>
        <end position="72"/>
    </location>
</feature>
<dbReference type="Gene3D" id="1.20.1250.20">
    <property type="entry name" value="MFS general substrate transporter like domains"/>
    <property type="match status" value="2"/>
</dbReference>
<dbReference type="PROSITE" id="PS50850">
    <property type="entry name" value="MFS"/>
    <property type="match status" value="1"/>
</dbReference>
<dbReference type="PANTHER" id="PTHR42718:SF9">
    <property type="entry name" value="MAJOR FACILITATOR SUPERFAMILY MULTIDRUG TRANSPORTER MFSC"/>
    <property type="match status" value="1"/>
</dbReference>
<evidence type="ECO:0000256" key="1">
    <source>
        <dbReference type="ARBA" id="ARBA00004651"/>
    </source>
</evidence>
<keyword evidence="2" id="KW-0813">Transport</keyword>
<organism evidence="8 9">
    <name type="scientific">Dactylosporangium vinaceum</name>
    <dbReference type="NCBI Taxonomy" id="53362"/>
    <lineage>
        <taxon>Bacteria</taxon>
        <taxon>Bacillati</taxon>
        <taxon>Actinomycetota</taxon>
        <taxon>Actinomycetes</taxon>
        <taxon>Micromonosporales</taxon>
        <taxon>Micromonosporaceae</taxon>
        <taxon>Dactylosporangium</taxon>
    </lineage>
</organism>
<feature type="transmembrane region" description="Helical" evidence="6">
    <location>
        <begin position="308"/>
        <end position="325"/>
    </location>
</feature>
<gene>
    <name evidence="8" type="ORF">ACFFTR_26255</name>
</gene>
<dbReference type="EMBL" id="JBHMCA010000048">
    <property type="protein sequence ID" value="MFB9446606.1"/>
    <property type="molecule type" value="Genomic_DNA"/>
</dbReference>
<dbReference type="CDD" id="cd17321">
    <property type="entry name" value="MFS_MMR_MDR_like"/>
    <property type="match status" value="1"/>
</dbReference>
<sequence length="472" mass="47559">MPSSRMDATAKRAVAVTCILMFLTSLDVTIVNVALPAIRHGLDVSTGSLGWTVEAYAIPFATLMLSGGALTDRLGPARAFVTGIAVFGLGSLLCAVAPVFWLLAAGRLVQGVGAAVCMPSALAVLRSGVGLAHLGRAVALWAFSGSVAISMGPILGGTLVQYSSWRTIFVVNIPVVVAAVLLLLPALRAGGERPAAAGRTADAAGQAVYVAGSGLLIGGLLLLNAESGPARWRMPVLLLVLGAAAFAAFYACERRAAHPVLPASLMRNPAFQSAAIVGGSVNVVNFGLLYCLGLYYGGQHGFTALKSGLLFLPMMLGTGVSTLVVERIRKVAGDRVTVLTGLALELAGTVLIGVRPESASWVSAATAGIGFGVGLVIPPITTGLLSAVEPGVSGVAGGAFSSIRQLGSALGVAVLGLLVSDAGGAVRVPLRPIGAVCAALLVVALVTYLVSSALRARARAEPVAASVSQEAS</sequence>
<feature type="domain" description="Major facilitator superfamily (MFS) profile" evidence="7">
    <location>
        <begin position="13"/>
        <end position="455"/>
    </location>
</feature>
<dbReference type="PRINTS" id="PR01036">
    <property type="entry name" value="TCRTETB"/>
</dbReference>
<comment type="caution">
    <text evidence="8">The sequence shown here is derived from an EMBL/GenBank/DDBJ whole genome shotgun (WGS) entry which is preliminary data.</text>
</comment>
<reference evidence="8 9" key="1">
    <citation type="submission" date="2024-09" db="EMBL/GenBank/DDBJ databases">
        <authorList>
            <person name="Sun Q."/>
            <person name="Mori K."/>
        </authorList>
    </citation>
    <scope>NUCLEOTIDE SEQUENCE [LARGE SCALE GENOMIC DNA]</scope>
    <source>
        <strain evidence="8 9">JCM 3307</strain>
    </source>
</reference>
<protein>
    <submittedName>
        <fullName evidence="8">MFS transporter</fullName>
    </submittedName>
</protein>
<feature type="transmembrane region" description="Helical" evidence="6">
    <location>
        <begin position="207"/>
        <end position="226"/>
    </location>
</feature>
<dbReference type="Pfam" id="PF07690">
    <property type="entry name" value="MFS_1"/>
    <property type="match status" value="1"/>
</dbReference>
<dbReference type="RefSeq" id="WP_223104820.1">
    <property type="nucleotide sequence ID" value="NZ_CP061913.1"/>
</dbReference>
<evidence type="ECO:0000313" key="8">
    <source>
        <dbReference type="EMBL" id="MFB9446606.1"/>
    </source>
</evidence>
<evidence type="ECO:0000256" key="5">
    <source>
        <dbReference type="ARBA" id="ARBA00023136"/>
    </source>
</evidence>
<feature type="transmembrane region" description="Helical" evidence="6">
    <location>
        <begin position="432"/>
        <end position="450"/>
    </location>
</feature>
<feature type="transmembrane region" description="Helical" evidence="6">
    <location>
        <begin position="79"/>
        <end position="102"/>
    </location>
</feature>
<feature type="transmembrane region" description="Helical" evidence="6">
    <location>
        <begin position="137"/>
        <end position="156"/>
    </location>
</feature>
<dbReference type="InterPro" id="IPR036259">
    <property type="entry name" value="MFS_trans_sf"/>
</dbReference>
<feature type="transmembrane region" description="Helical" evidence="6">
    <location>
        <begin position="168"/>
        <end position="187"/>
    </location>
</feature>
<dbReference type="SUPFAM" id="SSF103473">
    <property type="entry name" value="MFS general substrate transporter"/>
    <property type="match status" value="1"/>
</dbReference>
<feature type="transmembrane region" description="Helical" evidence="6">
    <location>
        <begin position="337"/>
        <end position="355"/>
    </location>
</feature>
<evidence type="ECO:0000256" key="2">
    <source>
        <dbReference type="ARBA" id="ARBA00022448"/>
    </source>
</evidence>
<evidence type="ECO:0000256" key="4">
    <source>
        <dbReference type="ARBA" id="ARBA00022989"/>
    </source>
</evidence>
<accession>A0ABV5MCM0</accession>
<name>A0ABV5MCM0_9ACTN</name>
<proteinExistence type="predicted"/>
<dbReference type="PANTHER" id="PTHR42718">
    <property type="entry name" value="MAJOR FACILITATOR SUPERFAMILY MULTIDRUG TRANSPORTER MFSC"/>
    <property type="match status" value="1"/>
</dbReference>
<feature type="transmembrane region" description="Helical" evidence="6">
    <location>
        <begin position="361"/>
        <end position="385"/>
    </location>
</feature>
<evidence type="ECO:0000256" key="6">
    <source>
        <dbReference type="SAM" id="Phobius"/>
    </source>
</evidence>
<comment type="subcellular location">
    <subcellularLocation>
        <location evidence="1">Cell membrane</location>
        <topology evidence="1">Multi-pass membrane protein</topology>
    </subcellularLocation>
</comment>
<evidence type="ECO:0000259" key="7">
    <source>
        <dbReference type="PROSITE" id="PS50850"/>
    </source>
</evidence>
<feature type="transmembrane region" description="Helical" evidence="6">
    <location>
        <begin position="232"/>
        <end position="252"/>
    </location>
</feature>
<dbReference type="Proteomes" id="UP001589608">
    <property type="component" value="Unassembled WGS sequence"/>
</dbReference>
<evidence type="ECO:0000313" key="9">
    <source>
        <dbReference type="Proteomes" id="UP001589608"/>
    </source>
</evidence>